<evidence type="ECO:0000313" key="6">
    <source>
        <dbReference type="EMBL" id="PND37560.1"/>
    </source>
</evidence>
<keyword evidence="3" id="KW-0804">Transcription</keyword>
<protein>
    <submittedName>
        <fullName evidence="6">Crp/Fnr family transcriptional regulator</fullName>
    </submittedName>
</protein>
<dbReference type="Gene3D" id="2.60.120.10">
    <property type="entry name" value="Jelly Rolls"/>
    <property type="match status" value="1"/>
</dbReference>
<dbReference type="InterPro" id="IPR036388">
    <property type="entry name" value="WH-like_DNA-bd_sf"/>
</dbReference>
<evidence type="ECO:0000256" key="1">
    <source>
        <dbReference type="ARBA" id="ARBA00023015"/>
    </source>
</evidence>
<dbReference type="InterPro" id="IPR036390">
    <property type="entry name" value="WH_DNA-bd_sf"/>
</dbReference>
<dbReference type="Pfam" id="PF13545">
    <property type="entry name" value="HTH_Crp_2"/>
    <property type="match status" value="1"/>
</dbReference>
<gene>
    <name evidence="6" type="ORF">C1O66_08500</name>
</gene>
<dbReference type="GO" id="GO:0005829">
    <property type="term" value="C:cytosol"/>
    <property type="evidence" value="ECO:0007669"/>
    <property type="project" value="TreeGrafter"/>
</dbReference>
<dbReference type="SUPFAM" id="SSF46785">
    <property type="entry name" value="Winged helix' DNA-binding domain"/>
    <property type="match status" value="1"/>
</dbReference>
<dbReference type="SUPFAM" id="SSF51206">
    <property type="entry name" value="cAMP-binding domain-like"/>
    <property type="match status" value="1"/>
</dbReference>
<dbReference type="SMART" id="SM00100">
    <property type="entry name" value="cNMP"/>
    <property type="match status" value="1"/>
</dbReference>
<evidence type="ECO:0000259" key="5">
    <source>
        <dbReference type="PROSITE" id="PS51063"/>
    </source>
</evidence>
<keyword evidence="2" id="KW-0238">DNA-binding</keyword>
<dbReference type="Pfam" id="PF00027">
    <property type="entry name" value="cNMP_binding"/>
    <property type="match status" value="1"/>
</dbReference>
<dbReference type="InterPro" id="IPR050397">
    <property type="entry name" value="Env_Response_Regulators"/>
</dbReference>
<feature type="domain" description="Cyclic nucleotide-binding" evidence="4">
    <location>
        <begin position="21"/>
        <end position="142"/>
    </location>
</feature>
<reference evidence="6 7" key="1">
    <citation type="submission" date="2018-01" db="EMBL/GenBank/DDBJ databases">
        <title>Draft genome sequence of Paucibacter aquatile CR182 isolated from freshwater of the Nakdong River.</title>
        <authorList>
            <person name="Choi A."/>
            <person name="Chung E.J."/>
        </authorList>
    </citation>
    <scope>NUCLEOTIDE SEQUENCE [LARGE SCALE GENOMIC DNA]</scope>
    <source>
        <strain evidence="6 7">CR182</strain>
    </source>
</reference>
<dbReference type="InterPro" id="IPR018490">
    <property type="entry name" value="cNMP-bd_dom_sf"/>
</dbReference>
<comment type="caution">
    <text evidence="6">The sequence shown here is derived from an EMBL/GenBank/DDBJ whole genome shotgun (WGS) entry which is preliminary data.</text>
</comment>
<dbReference type="SMART" id="SM00419">
    <property type="entry name" value="HTH_CRP"/>
    <property type="match status" value="1"/>
</dbReference>
<dbReference type="InterPro" id="IPR014710">
    <property type="entry name" value="RmlC-like_jellyroll"/>
</dbReference>
<sequence>MPTAHRSTASELPRYMAVHPMFQGLSEADLGLIVDQGSSLMRLPRGQALFSSGETCEHLMIIITGQVKVFALATHGGEKVLELIGPGQTIGESSIFNDQPQAFNAQTLTETLLLRIPKRAITAQIKRDPGFALRLLADASQRIRGLQHDVESYCLRSGLQRVVGFLLEDQRHSHERRAPHTVSLPVSKATIASRLSLTPEYFSRVLRELEDEGLIQISRRDIHILQPEELASYTLQ</sequence>
<dbReference type="Gene3D" id="1.10.10.10">
    <property type="entry name" value="Winged helix-like DNA-binding domain superfamily/Winged helix DNA-binding domain"/>
    <property type="match status" value="1"/>
</dbReference>
<accession>A0A2N8KVU5</accession>
<dbReference type="InterPro" id="IPR012318">
    <property type="entry name" value="HTH_CRP"/>
</dbReference>
<dbReference type="PROSITE" id="PS50042">
    <property type="entry name" value="CNMP_BINDING_3"/>
    <property type="match status" value="1"/>
</dbReference>
<dbReference type="InterPro" id="IPR000595">
    <property type="entry name" value="cNMP-bd_dom"/>
</dbReference>
<dbReference type="CDD" id="cd00038">
    <property type="entry name" value="CAP_ED"/>
    <property type="match status" value="1"/>
</dbReference>
<dbReference type="GO" id="GO:0003677">
    <property type="term" value="F:DNA binding"/>
    <property type="evidence" value="ECO:0007669"/>
    <property type="project" value="UniProtKB-KW"/>
</dbReference>
<dbReference type="AlphaFoldDB" id="A0A2N8KVU5"/>
<evidence type="ECO:0000256" key="2">
    <source>
        <dbReference type="ARBA" id="ARBA00023125"/>
    </source>
</evidence>
<name>A0A2N8KVU5_9BURK</name>
<dbReference type="PANTHER" id="PTHR24567:SF26">
    <property type="entry name" value="REGULATORY PROTEIN YEIL"/>
    <property type="match status" value="1"/>
</dbReference>
<dbReference type="PROSITE" id="PS51063">
    <property type="entry name" value="HTH_CRP_2"/>
    <property type="match status" value="1"/>
</dbReference>
<evidence type="ECO:0000313" key="7">
    <source>
        <dbReference type="Proteomes" id="UP000235916"/>
    </source>
</evidence>
<keyword evidence="7" id="KW-1185">Reference proteome</keyword>
<dbReference type="PANTHER" id="PTHR24567">
    <property type="entry name" value="CRP FAMILY TRANSCRIPTIONAL REGULATORY PROTEIN"/>
    <property type="match status" value="1"/>
</dbReference>
<dbReference type="EMBL" id="POSP01000003">
    <property type="protein sequence ID" value="PND37560.1"/>
    <property type="molecule type" value="Genomic_DNA"/>
</dbReference>
<dbReference type="OrthoDB" id="9777588at2"/>
<evidence type="ECO:0000256" key="3">
    <source>
        <dbReference type="ARBA" id="ARBA00023163"/>
    </source>
</evidence>
<organism evidence="6 7">
    <name type="scientific">Kinneretia aquatilis</name>
    <dbReference type="NCBI Taxonomy" id="2070761"/>
    <lineage>
        <taxon>Bacteria</taxon>
        <taxon>Pseudomonadati</taxon>
        <taxon>Pseudomonadota</taxon>
        <taxon>Betaproteobacteria</taxon>
        <taxon>Burkholderiales</taxon>
        <taxon>Sphaerotilaceae</taxon>
        <taxon>Roseateles</taxon>
    </lineage>
</organism>
<dbReference type="GO" id="GO:0003700">
    <property type="term" value="F:DNA-binding transcription factor activity"/>
    <property type="evidence" value="ECO:0007669"/>
    <property type="project" value="TreeGrafter"/>
</dbReference>
<keyword evidence="1" id="KW-0805">Transcription regulation</keyword>
<feature type="domain" description="HTH crp-type" evidence="5">
    <location>
        <begin position="156"/>
        <end position="228"/>
    </location>
</feature>
<evidence type="ECO:0000259" key="4">
    <source>
        <dbReference type="PROSITE" id="PS50042"/>
    </source>
</evidence>
<dbReference type="Proteomes" id="UP000235916">
    <property type="component" value="Unassembled WGS sequence"/>
</dbReference>
<proteinExistence type="predicted"/>